<organism evidence="9 10">
    <name type="scientific">Raphidocelis subcapitata</name>
    <dbReference type="NCBI Taxonomy" id="307507"/>
    <lineage>
        <taxon>Eukaryota</taxon>
        <taxon>Viridiplantae</taxon>
        <taxon>Chlorophyta</taxon>
        <taxon>core chlorophytes</taxon>
        <taxon>Chlorophyceae</taxon>
        <taxon>CS clade</taxon>
        <taxon>Sphaeropleales</taxon>
        <taxon>Selenastraceae</taxon>
        <taxon>Raphidocelis</taxon>
    </lineage>
</organism>
<dbReference type="OrthoDB" id="503873at2759"/>
<dbReference type="AlphaFoldDB" id="A0A2V0P7S4"/>
<comment type="caution">
    <text evidence="9">The sequence shown here is derived from an EMBL/GenBank/DDBJ whole genome shotgun (WGS) entry which is preliminary data.</text>
</comment>
<evidence type="ECO:0000256" key="2">
    <source>
        <dbReference type="ARBA" id="ARBA00022679"/>
    </source>
</evidence>
<feature type="binding site" evidence="6">
    <location>
        <position position="38"/>
    </location>
    <ligand>
        <name>ATP</name>
        <dbReference type="ChEBI" id="CHEBI:30616"/>
    </ligand>
</feature>
<accession>A0A2V0P7S4</accession>
<evidence type="ECO:0000313" key="9">
    <source>
        <dbReference type="EMBL" id="GBF95924.1"/>
    </source>
</evidence>
<keyword evidence="1" id="KW-0723">Serine/threonine-protein kinase</keyword>
<dbReference type="GO" id="GO:0004674">
    <property type="term" value="F:protein serine/threonine kinase activity"/>
    <property type="evidence" value="ECO:0007669"/>
    <property type="project" value="UniProtKB-KW"/>
</dbReference>
<feature type="region of interest" description="Disordered" evidence="7">
    <location>
        <begin position="177"/>
        <end position="198"/>
    </location>
</feature>
<keyword evidence="5 6" id="KW-0067">ATP-binding</keyword>
<keyword evidence="10" id="KW-1185">Reference proteome</keyword>
<dbReference type="Proteomes" id="UP000247498">
    <property type="component" value="Unassembled WGS sequence"/>
</dbReference>
<evidence type="ECO:0000256" key="5">
    <source>
        <dbReference type="ARBA" id="ARBA00022840"/>
    </source>
</evidence>
<feature type="domain" description="Protein kinase" evidence="8">
    <location>
        <begin position="9"/>
        <end position="276"/>
    </location>
</feature>
<dbReference type="EMBL" id="BDRX01000072">
    <property type="protein sequence ID" value="GBF95924.1"/>
    <property type="molecule type" value="Genomic_DNA"/>
</dbReference>
<evidence type="ECO:0000256" key="4">
    <source>
        <dbReference type="ARBA" id="ARBA00022777"/>
    </source>
</evidence>
<evidence type="ECO:0000256" key="3">
    <source>
        <dbReference type="ARBA" id="ARBA00022741"/>
    </source>
</evidence>
<dbReference type="PANTHER" id="PTHR24346:SF82">
    <property type="entry name" value="KP78A-RELATED"/>
    <property type="match status" value="1"/>
</dbReference>
<proteinExistence type="predicted"/>
<keyword evidence="3 6" id="KW-0547">Nucleotide-binding</keyword>
<keyword evidence="4 9" id="KW-0418">Kinase</keyword>
<protein>
    <submittedName>
        <fullName evidence="9">Ser Thr kinase</fullName>
    </submittedName>
</protein>
<feature type="compositionally biased region" description="Low complexity" evidence="7">
    <location>
        <begin position="179"/>
        <end position="195"/>
    </location>
</feature>
<dbReference type="InParanoid" id="A0A2V0P7S4"/>
<gene>
    <name evidence="9" type="ORF">Rsub_08047</name>
</gene>
<reference evidence="9 10" key="1">
    <citation type="journal article" date="2018" name="Sci. Rep.">
        <title>Raphidocelis subcapitata (=Pseudokirchneriella subcapitata) provides an insight into genome evolution and environmental adaptations in the Sphaeropleales.</title>
        <authorList>
            <person name="Suzuki S."/>
            <person name="Yamaguchi H."/>
            <person name="Nakajima N."/>
            <person name="Kawachi M."/>
        </authorList>
    </citation>
    <scope>NUCLEOTIDE SEQUENCE [LARGE SCALE GENOMIC DNA]</scope>
    <source>
        <strain evidence="9 10">NIES-35</strain>
    </source>
</reference>
<keyword evidence="2" id="KW-0808">Transferase</keyword>
<dbReference type="PROSITE" id="PS00107">
    <property type="entry name" value="PROTEIN_KINASE_ATP"/>
    <property type="match status" value="1"/>
</dbReference>
<dbReference type="PROSITE" id="PS50011">
    <property type="entry name" value="PROTEIN_KINASE_DOM"/>
    <property type="match status" value="1"/>
</dbReference>
<name>A0A2V0P7S4_9CHLO</name>
<dbReference type="SMART" id="SM00220">
    <property type="entry name" value="S_TKc"/>
    <property type="match status" value="1"/>
</dbReference>
<dbReference type="PANTHER" id="PTHR24346">
    <property type="entry name" value="MAP/MICROTUBULE AFFINITY-REGULATING KINASE"/>
    <property type="match status" value="1"/>
</dbReference>
<dbReference type="Pfam" id="PF00069">
    <property type="entry name" value="Pkinase"/>
    <property type="match status" value="1"/>
</dbReference>
<evidence type="ECO:0000313" key="10">
    <source>
        <dbReference type="Proteomes" id="UP000247498"/>
    </source>
</evidence>
<evidence type="ECO:0000256" key="7">
    <source>
        <dbReference type="SAM" id="MobiDB-lite"/>
    </source>
</evidence>
<dbReference type="GO" id="GO:0035556">
    <property type="term" value="P:intracellular signal transduction"/>
    <property type="evidence" value="ECO:0007669"/>
    <property type="project" value="TreeGrafter"/>
</dbReference>
<evidence type="ECO:0000256" key="1">
    <source>
        <dbReference type="ARBA" id="ARBA00022527"/>
    </source>
</evidence>
<dbReference type="InterPro" id="IPR017441">
    <property type="entry name" value="Protein_kinase_ATP_BS"/>
</dbReference>
<dbReference type="GO" id="GO:0005524">
    <property type="term" value="F:ATP binding"/>
    <property type="evidence" value="ECO:0007669"/>
    <property type="project" value="UniProtKB-UniRule"/>
</dbReference>
<sequence>MAAVGCKRYKWTQDLGRGSFGNVILATDEQTGQQVAVKQLAREFVSRYVETEILNHCRLRHPHIIGFREVYLSDDNINIVMDYASGGALFDYVKTRKRLREPVARWFFQQLMFAVDYCHRKGVTNRDIKLDNLLLQPVKGLARPLIKVCDFGYSKQDERAVALSKILQVRGSPPRLHRLLQPLPTRGSGPLPSRGSGRGGTVCSCGGATSITNTSPPAAAAAAPLRQTLPELLLLRAAAPTAWPSSGRRSAVSAGSPASWPPPCFMAAAAGSRRCC</sequence>
<dbReference type="SUPFAM" id="SSF56112">
    <property type="entry name" value="Protein kinase-like (PK-like)"/>
    <property type="match status" value="1"/>
</dbReference>
<dbReference type="STRING" id="307507.A0A2V0P7S4"/>
<dbReference type="InterPro" id="IPR011009">
    <property type="entry name" value="Kinase-like_dom_sf"/>
</dbReference>
<dbReference type="GO" id="GO:0005737">
    <property type="term" value="C:cytoplasm"/>
    <property type="evidence" value="ECO:0007669"/>
    <property type="project" value="TreeGrafter"/>
</dbReference>
<dbReference type="Gene3D" id="1.10.510.10">
    <property type="entry name" value="Transferase(Phosphotransferase) domain 1"/>
    <property type="match status" value="1"/>
</dbReference>
<dbReference type="InterPro" id="IPR000719">
    <property type="entry name" value="Prot_kinase_dom"/>
</dbReference>
<evidence type="ECO:0000259" key="8">
    <source>
        <dbReference type="PROSITE" id="PS50011"/>
    </source>
</evidence>
<evidence type="ECO:0000256" key="6">
    <source>
        <dbReference type="PROSITE-ProRule" id="PRU10141"/>
    </source>
</evidence>